<dbReference type="InterPro" id="IPR014756">
    <property type="entry name" value="Ig_E-set"/>
</dbReference>
<organism evidence="4 5">
    <name type="scientific">Capillibacterium thermochitinicola</name>
    <dbReference type="NCBI Taxonomy" id="2699427"/>
    <lineage>
        <taxon>Bacteria</taxon>
        <taxon>Bacillati</taxon>
        <taxon>Bacillota</taxon>
        <taxon>Capillibacterium</taxon>
    </lineage>
</organism>
<keyword evidence="2" id="KW-0732">Signal</keyword>
<evidence type="ECO:0000259" key="3">
    <source>
        <dbReference type="SMART" id="SM01065"/>
    </source>
</evidence>
<dbReference type="InterPro" id="IPR002044">
    <property type="entry name" value="CBM20"/>
</dbReference>
<dbReference type="SUPFAM" id="SSF81296">
    <property type="entry name" value="E set domains"/>
    <property type="match status" value="1"/>
</dbReference>
<dbReference type="InterPro" id="IPR032640">
    <property type="entry name" value="AMPK1_CBM"/>
</dbReference>
<feature type="chain" id="PRO_5035184621" description="CBM20 domain-containing protein" evidence="2">
    <location>
        <begin position="25"/>
        <end position="887"/>
    </location>
</feature>
<evidence type="ECO:0000256" key="1">
    <source>
        <dbReference type="ARBA" id="ARBA00010926"/>
    </source>
</evidence>
<comment type="similarity">
    <text evidence="1">Belongs to the 5'-AMP-activated protein kinase beta subunit family.</text>
</comment>
<feature type="domain" description="CBM20" evidence="3">
    <location>
        <begin position="35"/>
        <end position="117"/>
    </location>
</feature>
<dbReference type="EMBL" id="JAAKDE010000015">
    <property type="protein sequence ID" value="MBA2133470.1"/>
    <property type="molecule type" value="Genomic_DNA"/>
</dbReference>
<accession>A0A8J6I0N9</accession>
<proteinExistence type="inferred from homology"/>
<name>A0A8J6I0N9_9FIRM</name>
<dbReference type="GO" id="GO:2001070">
    <property type="term" value="F:starch binding"/>
    <property type="evidence" value="ECO:0007669"/>
    <property type="project" value="InterPro"/>
</dbReference>
<evidence type="ECO:0000256" key="2">
    <source>
        <dbReference type="SAM" id="SignalP"/>
    </source>
</evidence>
<dbReference type="CDD" id="cd02859">
    <property type="entry name" value="E_set_AMPKbeta_like_N"/>
    <property type="match status" value="1"/>
</dbReference>
<dbReference type="Pfam" id="PF16561">
    <property type="entry name" value="AMPK1_CBM"/>
    <property type="match status" value="1"/>
</dbReference>
<evidence type="ECO:0000313" key="4">
    <source>
        <dbReference type="EMBL" id="MBA2133470.1"/>
    </source>
</evidence>
<comment type="caution">
    <text evidence="4">The sequence shown here is derived from an EMBL/GenBank/DDBJ whole genome shotgun (WGS) entry which is preliminary data.</text>
</comment>
<dbReference type="AlphaFoldDB" id="A0A8J6I0N9"/>
<dbReference type="PANTHER" id="PTHR10343">
    <property type="entry name" value="5'-AMP-ACTIVATED PROTEIN KINASE , BETA SUBUNIT"/>
    <property type="match status" value="1"/>
</dbReference>
<evidence type="ECO:0000313" key="5">
    <source>
        <dbReference type="Proteomes" id="UP000657177"/>
    </source>
</evidence>
<dbReference type="SMART" id="SM01065">
    <property type="entry name" value="CBM_2"/>
    <property type="match status" value="1"/>
</dbReference>
<dbReference type="Gene3D" id="2.60.40.10">
    <property type="entry name" value="Immunoglobulins"/>
    <property type="match status" value="2"/>
</dbReference>
<keyword evidence="5" id="KW-1185">Reference proteome</keyword>
<feature type="signal peptide" evidence="2">
    <location>
        <begin position="1"/>
        <end position="24"/>
    </location>
</feature>
<dbReference type="PANTHER" id="PTHR10343:SF84">
    <property type="entry name" value="5'-AMP-ACTIVATED PROTEIN KINASE SUBUNIT BETA-1"/>
    <property type="match status" value="1"/>
</dbReference>
<dbReference type="Proteomes" id="UP000657177">
    <property type="component" value="Unassembled WGS sequence"/>
</dbReference>
<dbReference type="InterPro" id="IPR050827">
    <property type="entry name" value="CRP1_MDG1_kinase"/>
</dbReference>
<gene>
    <name evidence="4" type="ORF">G5B42_07945</name>
</gene>
<dbReference type="InterPro" id="IPR013783">
    <property type="entry name" value="Ig-like_fold"/>
</dbReference>
<dbReference type="RefSeq" id="WP_181339936.1">
    <property type="nucleotide sequence ID" value="NZ_JAAKDE010000015.1"/>
</dbReference>
<reference evidence="4" key="1">
    <citation type="submission" date="2020-06" db="EMBL/GenBank/DDBJ databases">
        <title>Novel chitinolytic bacterium.</title>
        <authorList>
            <person name="Ungkulpasvich U."/>
            <person name="Kosugi A."/>
            <person name="Uke A."/>
        </authorList>
    </citation>
    <scope>NUCLEOTIDE SEQUENCE</scope>
    <source>
        <strain evidence="4">UUS1-1</strain>
    </source>
</reference>
<protein>
    <recommendedName>
        <fullName evidence="3">CBM20 domain-containing protein</fullName>
    </recommendedName>
</protein>
<sequence>MQRKAILLVALVLALTLWAMPALGAYKFEQLPSGKFLVTFTYQTAASEVYLVGQFNDWNTKDPNYKMTKNADGVYEITIELAKGVYEYKFFADGEWKSDPDNPVTVPPFGNSVATISAGSLKGEVAIKGEMNNEFKQVDKGAIAFNNDLKLQLEGTLQEVNDDQATDRFQYMTEFMVENKVKNVEDPFSYQSLYTPGNLYVNKFNLTLLQKYANTSLQGNINDDVNSFDYLGLVDVTTSKDDRDNYNINDTGDSLRLRITPGSGVSNGWDYNLTLAKYAYDITKSSTSSVKKYYTGLNLKKDFTHYLTGAKVGEVGFTGFAYQPVVLGEAKDIALTGAVFGSWEPFDNFTVRAEYAHVPTGDISESLTGAYDYNDQYWKFVFNAYEYPDIADIKPISEIEEVHVVGAFNEGAAAGAWDPADKSYAMTQVADGIWEILIPKTDINANAGYKFIFDADSWDAGHECGQNGHVGSGGSDLYVGQVAEDIPIKQDAQAYMAEVNYRIFDPRRSFQLGSEAYKFDVTVGYKALQNGAYLPIAVNDLYKMRGTGFNKAYLSTYYYPLNNDLKLTFDSYYQTYYEDWDKFGYGANLGFDFPAPVSFLAYVKGNVERHDFKKAEGWIYGDENIIKDNNVREYNRLFLEAKTNPYGWVNYFTGNVQYTNKIADKDLVKLFAEAELLFPIEQIAYLKGNIDYVLGDPQMAEGEERLPRFWVEGKVHHLPVVQDYITHILVNYEYDKGEIKDHSWYGDDDNDWDQRIYGETKFVLPQLPGFEVKVSGESRKLEENKYPADQKVDKDSQYYVARERAFIDWYTFMTIGAGYEFPFGLRIDASLKYDLNHNEIHKYEDDAIKVELTQPIGEYSTLKASYNAKHPDHSSKECISLKLQTLF</sequence>